<dbReference type="RefSeq" id="WP_156923292.1">
    <property type="nucleotide sequence ID" value="NZ_AZOD01000037.1"/>
</dbReference>
<name>A0ABZ3C3U4_9GAMM</name>
<sequence>MAKYNILEMTNLINQAVNEVFATAEKNEIQEMLEAGYQGALELAGLQASKVAA</sequence>
<proteinExistence type="predicted"/>
<accession>A0ABZ3C3U4</accession>
<gene>
    <name evidence="1" type="ORF">WMO13_00730</name>
</gene>
<evidence type="ECO:0000313" key="1">
    <source>
        <dbReference type="EMBL" id="WZW87938.1"/>
    </source>
</evidence>
<organism evidence="1 2">
    <name type="scientific">Ignatzschineria larvae DSM 13226</name>
    <dbReference type="NCBI Taxonomy" id="1111732"/>
    <lineage>
        <taxon>Bacteria</taxon>
        <taxon>Pseudomonadati</taxon>
        <taxon>Pseudomonadota</taxon>
        <taxon>Gammaproteobacteria</taxon>
        <taxon>Cardiobacteriales</taxon>
        <taxon>Ignatzschineriaceae</taxon>
        <taxon>Ignatzschineria</taxon>
    </lineage>
</organism>
<evidence type="ECO:0000313" key="2">
    <source>
        <dbReference type="Proteomes" id="UP001449178"/>
    </source>
</evidence>
<reference evidence="1 2" key="1">
    <citation type="submission" date="2024-03" db="EMBL/GenBank/DDBJ databases">
        <title>Complete Genome Sequence and Annotation of Ignatzschineria larvae DSM 13226.</title>
        <authorList>
            <person name="Cantrell E."/>
            <person name="Burcham Z.M."/>
        </authorList>
    </citation>
    <scope>NUCLEOTIDE SEQUENCE [LARGE SCALE GENOMIC DNA]</scope>
    <source>
        <strain evidence="1 2">DSM 13226</strain>
    </source>
</reference>
<protein>
    <submittedName>
        <fullName evidence="1">Uncharacterized protein</fullName>
    </submittedName>
</protein>
<dbReference type="Proteomes" id="UP001449178">
    <property type="component" value="Chromosome"/>
</dbReference>
<keyword evidence="2" id="KW-1185">Reference proteome</keyword>
<dbReference type="EMBL" id="CP150637">
    <property type="protein sequence ID" value="WZW87938.1"/>
    <property type="molecule type" value="Genomic_DNA"/>
</dbReference>